<accession>A0A4V3DAH3</accession>
<dbReference type="Proteomes" id="UP000295391">
    <property type="component" value="Unassembled WGS sequence"/>
</dbReference>
<feature type="transmembrane region" description="Helical" evidence="8">
    <location>
        <begin position="160"/>
        <end position="178"/>
    </location>
</feature>
<dbReference type="AlphaFoldDB" id="A0A4V3DAH3"/>
<proteinExistence type="inferred from homology"/>
<feature type="transmembrane region" description="Helical" evidence="8">
    <location>
        <begin position="99"/>
        <end position="122"/>
    </location>
</feature>
<dbReference type="Pfam" id="PF02659">
    <property type="entry name" value="Mntp"/>
    <property type="match status" value="1"/>
</dbReference>
<dbReference type="InterPro" id="IPR003810">
    <property type="entry name" value="Mntp/YtaF"/>
</dbReference>
<evidence type="ECO:0000256" key="3">
    <source>
        <dbReference type="ARBA" id="ARBA00022692"/>
    </source>
</evidence>
<feature type="transmembrane region" description="Helical" evidence="8">
    <location>
        <begin position="37"/>
        <end position="56"/>
    </location>
</feature>
<keyword evidence="1 8" id="KW-0813">Transport</keyword>
<feature type="transmembrane region" description="Helical" evidence="8">
    <location>
        <begin position="128"/>
        <end position="148"/>
    </location>
</feature>
<dbReference type="GO" id="GO:0005886">
    <property type="term" value="C:plasma membrane"/>
    <property type="evidence" value="ECO:0007669"/>
    <property type="project" value="UniProtKB-SubCell"/>
</dbReference>
<reference evidence="9 10" key="1">
    <citation type="submission" date="2019-03" db="EMBL/GenBank/DDBJ databases">
        <title>Genomic Encyclopedia of Type Strains, Phase III (KMG-III): the genomes of soil and plant-associated and newly described type strains.</title>
        <authorList>
            <person name="Whitman W."/>
        </authorList>
    </citation>
    <scope>NUCLEOTIDE SEQUENCE [LARGE SCALE GENOMIC DNA]</scope>
    <source>
        <strain evidence="9 10">CGMCC 1.7002</strain>
    </source>
</reference>
<dbReference type="InterPro" id="IPR022929">
    <property type="entry name" value="Put_MntP"/>
</dbReference>
<keyword evidence="3 8" id="KW-0812">Transmembrane</keyword>
<comment type="subcellular location">
    <subcellularLocation>
        <location evidence="8">Cell membrane</location>
        <topology evidence="8">Multi-pass membrane protein</topology>
    </subcellularLocation>
</comment>
<evidence type="ECO:0000313" key="10">
    <source>
        <dbReference type="Proteomes" id="UP000295391"/>
    </source>
</evidence>
<dbReference type="EMBL" id="SNYR01000003">
    <property type="protein sequence ID" value="TDQ62120.1"/>
    <property type="molecule type" value="Genomic_DNA"/>
</dbReference>
<evidence type="ECO:0000256" key="7">
    <source>
        <dbReference type="ARBA" id="ARBA00023211"/>
    </source>
</evidence>
<comment type="function">
    <text evidence="8">Probably functions as a manganese efflux pump.</text>
</comment>
<sequence length="184" mass="19212">MLSNSLIAFSMSADAFAASLSKGAAMGRPRLLEALRIGLIFGLVEMITPIIGWSLGNLAHSMITSIDHWVAFGLLGLIGAKMIYEALHEKPAPQQDYHRVGVLLLTAIGTSIDAMAVGATLAFLEVNIVLMALLIGGATFVMATIGTMTGQLVGAKAGRIAEIIGGLILILIGTHILIDHLGVI</sequence>
<keyword evidence="6 8" id="KW-0472">Membrane</keyword>
<keyword evidence="10" id="KW-1185">Reference proteome</keyword>
<protein>
    <recommendedName>
        <fullName evidence="8">Putative manganese efflux pump MntP</fullName>
    </recommendedName>
</protein>
<evidence type="ECO:0000256" key="8">
    <source>
        <dbReference type="HAMAP-Rule" id="MF_01521"/>
    </source>
</evidence>
<keyword evidence="2 8" id="KW-1003">Cell membrane</keyword>
<name>A0A4V3DAH3_9HYPH</name>
<keyword evidence="7 8" id="KW-0464">Manganese</keyword>
<comment type="caution">
    <text evidence="9">The sequence shown here is derived from an EMBL/GenBank/DDBJ whole genome shotgun (WGS) entry which is preliminary data.</text>
</comment>
<dbReference type="PANTHER" id="PTHR35529:SF1">
    <property type="entry name" value="MANGANESE EFFLUX PUMP MNTP-RELATED"/>
    <property type="match status" value="1"/>
</dbReference>
<dbReference type="HAMAP" id="MF_01521">
    <property type="entry name" value="MntP_pump"/>
    <property type="match status" value="1"/>
</dbReference>
<evidence type="ECO:0000256" key="2">
    <source>
        <dbReference type="ARBA" id="ARBA00022475"/>
    </source>
</evidence>
<evidence type="ECO:0000313" key="9">
    <source>
        <dbReference type="EMBL" id="TDQ62120.1"/>
    </source>
</evidence>
<feature type="transmembrane region" description="Helical" evidence="8">
    <location>
        <begin position="68"/>
        <end position="87"/>
    </location>
</feature>
<keyword evidence="4 8" id="KW-1133">Transmembrane helix</keyword>
<keyword evidence="5 8" id="KW-0406">Ion transport</keyword>
<evidence type="ECO:0000256" key="4">
    <source>
        <dbReference type="ARBA" id="ARBA00022989"/>
    </source>
</evidence>
<dbReference type="OrthoDB" id="9811590at2"/>
<dbReference type="PANTHER" id="PTHR35529">
    <property type="entry name" value="MANGANESE EFFLUX PUMP MNTP-RELATED"/>
    <property type="match status" value="1"/>
</dbReference>
<comment type="similarity">
    <text evidence="8">Belongs to the MntP (TC 9.B.29) family.</text>
</comment>
<evidence type="ECO:0000256" key="6">
    <source>
        <dbReference type="ARBA" id="ARBA00023136"/>
    </source>
</evidence>
<gene>
    <name evidence="8" type="primary">mntP</name>
    <name evidence="9" type="ORF">ATL17_3226</name>
</gene>
<dbReference type="GO" id="GO:0005384">
    <property type="term" value="F:manganese ion transmembrane transporter activity"/>
    <property type="evidence" value="ECO:0007669"/>
    <property type="project" value="UniProtKB-UniRule"/>
</dbReference>
<evidence type="ECO:0000256" key="1">
    <source>
        <dbReference type="ARBA" id="ARBA00022448"/>
    </source>
</evidence>
<organism evidence="9 10">
    <name type="scientific">Maritalea mobilis</name>
    <dbReference type="NCBI Taxonomy" id="483324"/>
    <lineage>
        <taxon>Bacteria</taxon>
        <taxon>Pseudomonadati</taxon>
        <taxon>Pseudomonadota</taxon>
        <taxon>Alphaproteobacteria</taxon>
        <taxon>Hyphomicrobiales</taxon>
        <taxon>Devosiaceae</taxon>
        <taxon>Maritalea</taxon>
    </lineage>
</organism>
<evidence type="ECO:0000256" key="5">
    <source>
        <dbReference type="ARBA" id="ARBA00023065"/>
    </source>
</evidence>